<dbReference type="Proteomes" id="UP001196843">
    <property type="component" value="Unassembled WGS sequence"/>
</dbReference>
<dbReference type="RefSeq" id="WP_220299687.1">
    <property type="nucleotide sequence ID" value="NZ_JAEUAW010000003.1"/>
</dbReference>
<dbReference type="InterPro" id="IPR015422">
    <property type="entry name" value="PyrdxlP-dep_Trfase_small"/>
</dbReference>
<dbReference type="InterPro" id="IPR015424">
    <property type="entry name" value="PyrdxlP-dep_Trfase"/>
</dbReference>
<dbReference type="SUPFAM" id="SSF53383">
    <property type="entry name" value="PLP-dependent transferases"/>
    <property type="match status" value="1"/>
</dbReference>
<accession>A0ABS7HKH7</accession>
<keyword evidence="2" id="KW-0808">Transferase</keyword>
<protein>
    <submittedName>
        <fullName evidence="2">Aminotransferase class V-fold PLP-dependent enzyme</fullName>
    </submittedName>
</protein>
<evidence type="ECO:0000313" key="2">
    <source>
        <dbReference type="EMBL" id="MBW9092954.1"/>
    </source>
</evidence>
<dbReference type="PANTHER" id="PTHR43586">
    <property type="entry name" value="CYSTEINE DESULFURASE"/>
    <property type="match status" value="1"/>
</dbReference>
<dbReference type="GO" id="GO:0008483">
    <property type="term" value="F:transaminase activity"/>
    <property type="evidence" value="ECO:0007669"/>
    <property type="project" value="UniProtKB-KW"/>
</dbReference>
<organism evidence="2 3">
    <name type="scientific">Microbacterium jejuense</name>
    <dbReference type="NCBI Taxonomy" id="1263637"/>
    <lineage>
        <taxon>Bacteria</taxon>
        <taxon>Bacillati</taxon>
        <taxon>Actinomycetota</taxon>
        <taxon>Actinomycetes</taxon>
        <taxon>Micrococcales</taxon>
        <taxon>Microbacteriaceae</taxon>
        <taxon>Microbacterium</taxon>
    </lineage>
</organism>
<evidence type="ECO:0000313" key="3">
    <source>
        <dbReference type="Proteomes" id="UP001196843"/>
    </source>
</evidence>
<keyword evidence="2" id="KW-0032">Aminotransferase</keyword>
<dbReference type="EMBL" id="JAEUAW010000003">
    <property type="protein sequence ID" value="MBW9092954.1"/>
    <property type="molecule type" value="Genomic_DNA"/>
</dbReference>
<name>A0ABS7HKH7_9MICO</name>
<feature type="domain" description="Aminotransferase class V" evidence="1">
    <location>
        <begin position="62"/>
        <end position="292"/>
    </location>
</feature>
<dbReference type="Gene3D" id="3.90.1150.10">
    <property type="entry name" value="Aspartate Aminotransferase, domain 1"/>
    <property type="match status" value="1"/>
</dbReference>
<evidence type="ECO:0000259" key="1">
    <source>
        <dbReference type="Pfam" id="PF00266"/>
    </source>
</evidence>
<dbReference type="InterPro" id="IPR000192">
    <property type="entry name" value="Aminotrans_V_dom"/>
</dbReference>
<reference evidence="2 3" key="1">
    <citation type="journal article" date="2021" name="MBio">
        <title>Poor Competitiveness of Bradyrhizobium in Pigeon Pea Root Colonization in Indian Soils.</title>
        <authorList>
            <person name="Chalasani D."/>
            <person name="Basu A."/>
            <person name="Pullabhotla S.V.S.R.N."/>
            <person name="Jorrin B."/>
            <person name="Neal A.L."/>
            <person name="Poole P.S."/>
            <person name="Podile A.R."/>
            <person name="Tkacz A."/>
        </authorList>
    </citation>
    <scope>NUCLEOTIDE SEQUENCE [LARGE SCALE GENOMIC DNA]</scope>
    <source>
        <strain evidence="2 3">HU14</strain>
    </source>
</reference>
<dbReference type="PANTHER" id="PTHR43586:SF21">
    <property type="entry name" value="PYRIDOXAL PHOSPHATE (PLP)-DEPENDENT ASPARTATE AMINOTRANSFERASE SUPERFAMILY"/>
    <property type="match status" value="1"/>
</dbReference>
<keyword evidence="3" id="KW-1185">Reference proteome</keyword>
<gene>
    <name evidence="2" type="ORF">JNB62_04590</name>
</gene>
<dbReference type="InterPro" id="IPR015421">
    <property type="entry name" value="PyrdxlP-dep_Trfase_major"/>
</dbReference>
<dbReference type="Gene3D" id="3.40.640.10">
    <property type="entry name" value="Type I PLP-dependent aspartate aminotransferase-like (Major domain)"/>
    <property type="match status" value="1"/>
</dbReference>
<sequence length="356" mass="36304">MSALLDSSPAIRAAQREFTGGRDYLAACTAGLPSRGTRAAIIADLDASAAGRVDLAGYCAAVERSRALFGSLVGVGAERVAIGSQTSVAAGLIAASLADGAEVLVPDGEFSSMVLPFQHVGRGIRVRTAPLGDLAAHVRPATALVAFSIVQSATGEVADAAAIVAAAARVDALTVCDATQAIGWLPVAASDYDAVLCHAYKWLCAPRGVAFLALSTRLTARLAPIHAGWYAGDDPWSSCYGGDVELAADARRFDVSPAWQAFVGAAPALELFAALDPAELYTHTTGLAATFRAGMGLPEPARASAIVTWDDPDGCDLARLTAAGITASGRAGRARVAFHLFNDGDDVDLALAALGG</sequence>
<comment type="caution">
    <text evidence="2">The sequence shown here is derived from an EMBL/GenBank/DDBJ whole genome shotgun (WGS) entry which is preliminary data.</text>
</comment>
<proteinExistence type="predicted"/>
<dbReference type="Pfam" id="PF00266">
    <property type="entry name" value="Aminotran_5"/>
    <property type="match status" value="1"/>
</dbReference>